<feature type="compositionally biased region" description="Basic and acidic residues" evidence="1">
    <location>
        <begin position="324"/>
        <end position="334"/>
    </location>
</feature>
<feature type="compositionally biased region" description="Acidic residues" evidence="1">
    <location>
        <begin position="308"/>
        <end position="323"/>
    </location>
</feature>
<reference evidence="2 3" key="1">
    <citation type="journal article" date="2019" name="Int. J. Syst. Evol. Microbiol.">
        <title>The Global Catalogue of Microorganisms (GCM) 10K type strain sequencing project: providing services to taxonomists for standard genome sequencing and annotation.</title>
        <authorList>
            <consortium name="The Broad Institute Genomics Platform"/>
            <consortium name="The Broad Institute Genome Sequencing Center for Infectious Disease"/>
            <person name="Wu L."/>
            <person name="Ma J."/>
        </authorList>
    </citation>
    <scope>NUCLEOTIDE SEQUENCE [LARGE SCALE GENOMIC DNA]</scope>
    <source>
        <strain evidence="2 3">Q85</strain>
    </source>
</reference>
<dbReference type="RefSeq" id="WP_267664418.1">
    <property type="nucleotide sequence ID" value="NZ_JAODIX010000036.1"/>
</dbReference>
<organism evidence="2 3">
    <name type="scientific">Halorubrum yunnanense</name>
    <dbReference type="NCBI Taxonomy" id="1526162"/>
    <lineage>
        <taxon>Archaea</taxon>
        <taxon>Methanobacteriati</taxon>
        <taxon>Methanobacteriota</taxon>
        <taxon>Stenosarchaea group</taxon>
        <taxon>Halobacteria</taxon>
        <taxon>Halobacteriales</taxon>
        <taxon>Haloferacaceae</taxon>
        <taxon>Halorubrum</taxon>
    </lineage>
</organism>
<sequence length="502" mass="55423">MFASDSPPRFPRDQDADALGRRFHPIEFPAKYVDDPDPNDPLQLQSRGKTVVEEELRAEDRLKAMLYVALDGLARMLHEGGITDTRSRTERINQYESFSDPVHDFARNALIAVEDDDHGIKAQHLKTVFDSFAEAHGHAGKQLSDLYDYISEMPEYPVVKDRSRDNPFSAERPTRYLGVGFSERALDAWVPETMKRFYGDNDADADGDGRARETLREIIDDDSLGRREGIKVKVTNSTGKTSYNRHEEGVLQDESGNIRYYIQAPGISLEEGETYVIRDVPATVGENDETMLQLIPGMTDTTLIERGADDDQDDLDDDDGDADDAVKDGDDDTHDRVEQDMEALDQAIIDAADGETSKGAVAGAATSKVETDSLDVVKGRIEKLATRGDIIVEDERDASDSDDANDDTHDRAESDEDGDYDTVLGAGSGDPRPPDGRMGDTGVQCRTCGRWWGIVATNGHFEGHRVECGTCGETIDAAWNIAERSLNPKHLPDSFGEDGEEA</sequence>
<comment type="caution">
    <text evidence="2">The sequence shown here is derived from an EMBL/GenBank/DDBJ whole genome shotgun (WGS) entry which is preliminary data.</text>
</comment>
<feature type="region of interest" description="Disordered" evidence="1">
    <location>
        <begin position="308"/>
        <end position="334"/>
    </location>
</feature>
<dbReference type="Proteomes" id="UP001596390">
    <property type="component" value="Unassembled WGS sequence"/>
</dbReference>
<name>A0ABD5YCZ1_9EURY</name>
<feature type="compositionally biased region" description="Acidic residues" evidence="1">
    <location>
        <begin position="392"/>
        <end position="405"/>
    </location>
</feature>
<dbReference type="AlphaFoldDB" id="A0ABD5YCZ1"/>
<protein>
    <submittedName>
        <fullName evidence="2">Uncharacterized protein</fullName>
    </submittedName>
</protein>
<feature type="region of interest" description="Disordered" evidence="1">
    <location>
        <begin position="1"/>
        <end position="20"/>
    </location>
</feature>
<keyword evidence="3" id="KW-1185">Reference proteome</keyword>
<evidence type="ECO:0000313" key="3">
    <source>
        <dbReference type="Proteomes" id="UP001596390"/>
    </source>
</evidence>
<accession>A0ABD5YCZ1</accession>
<feature type="region of interest" description="Disordered" evidence="1">
    <location>
        <begin position="392"/>
        <end position="441"/>
    </location>
</feature>
<dbReference type="EMBL" id="JBHSZZ010000036">
    <property type="protein sequence ID" value="MFC7187235.1"/>
    <property type="molecule type" value="Genomic_DNA"/>
</dbReference>
<gene>
    <name evidence="2" type="ORF">ACFQMK_10100</name>
</gene>
<feature type="compositionally biased region" description="Basic and acidic residues" evidence="1">
    <location>
        <begin position="10"/>
        <end position="20"/>
    </location>
</feature>
<proteinExistence type="predicted"/>
<evidence type="ECO:0000313" key="2">
    <source>
        <dbReference type="EMBL" id="MFC7187235.1"/>
    </source>
</evidence>
<evidence type="ECO:0000256" key="1">
    <source>
        <dbReference type="SAM" id="MobiDB-lite"/>
    </source>
</evidence>